<gene>
    <name evidence="3" type="ORF">G8S53_10445</name>
</gene>
<name>A0A9Q3VBK5_CLOBO</name>
<evidence type="ECO:0000259" key="2">
    <source>
        <dbReference type="Pfam" id="PF10145"/>
    </source>
</evidence>
<proteinExistence type="predicted"/>
<evidence type="ECO:0000313" key="3">
    <source>
        <dbReference type="EMBL" id="MCD3195694.1"/>
    </source>
</evidence>
<organism evidence="3 4">
    <name type="scientific">Clostridium botulinum C</name>
    <dbReference type="NCBI Taxonomy" id="36828"/>
    <lineage>
        <taxon>Bacteria</taxon>
        <taxon>Bacillati</taxon>
        <taxon>Bacillota</taxon>
        <taxon>Clostridia</taxon>
        <taxon>Eubacteriales</taxon>
        <taxon>Clostridiaceae</taxon>
        <taxon>Clostridium</taxon>
    </lineage>
</organism>
<reference evidence="3" key="2">
    <citation type="journal article" date="2021" name="Microorganisms">
        <title>Extensive Genome Exploration of Clostridium botulinum Group III Field Strains.</title>
        <authorList>
            <person name="Fillo S."/>
            <person name="Giordani F."/>
            <person name="Tonon E."/>
            <person name="Drigo I."/>
            <person name="Anselmo A."/>
            <person name="Fortunato A."/>
            <person name="Lista F."/>
            <person name="Bano L."/>
        </authorList>
    </citation>
    <scope>NUCLEOTIDE SEQUENCE</scope>
    <source>
        <strain evidence="3">IZSVe-TV_9877_3_12</strain>
    </source>
</reference>
<dbReference type="PANTHER" id="PTHR37813">
    <property type="entry name" value="FELS-2 PROPHAGE PROTEIN"/>
    <property type="match status" value="1"/>
</dbReference>
<evidence type="ECO:0000313" key="4">
    <source>
        <dbReference type="Proteomes" id="UP000813637"/>
    </source>
</evidence>
<dbReference type="Pfam" id="PF10145">
    <property type="entry name" value="PhageMin_Tail"/>
    <property type="match status" value="1"/>
</dbReference>
<accession>A0A9Q3VBK5</accession>
<dbReference type="AlphaFoldDB" id="A0A9Q3VBK5"/>
<dbReference type="InterPro" id="IPR010090">
    <property type="entry name" value="Phage_tape_meas"/>
</dbReference>
<dbReference type="EMBL" id="JAAMYB010000015">
    <property type="protein sequence ID" value="MCD3195694.1"/>
    <property type="molecule type" value="Genomic_DNA"/>
</dbReference>
<dbReference type="RefSeq" id="WP_003384339.1">
    <property type="nucleotide sequence ID" value="NZ_JAAMYB010000015.1"/>
</dbReference>
<keyword evidence="1" id="KW-1188">Viral release from host cell</keyword>
<protein>
    <submittedName>
        <fullName evidence="3">Phage tail tape measure protein</fullName>
    </submittedName>
</protein>
<comment type="caution">
    <text evidence="3">The sequence shown here is derived from an EMBL/GenBank/DDBJ whole genome shotgun (WGS) entry which is preliminary data.</text>
</comment>
<sequence length="954" mass="103808">MAGFKTNEIISAMPGLLDLASAAGSDLGVTSDIVSDALTAFGLKAKDTSHLADVMAKASSTANTNVEMLGEAYKYAAAPAHAFGMSAEEVTAALAKMADAGVKGTMGGTALRGALTRLAKPPKQAAVWLKKLGVSIADTHGKIRPFNSIMGDMRKSMSKLTQQQKQQAVASIFGQEAMSGMLAVLNTSTEDFEKYTQSLKKADGTAKEMAKTKLDSLGGQFTILKSAVEGMQIELGERLAPYAKQFVTWFTGKIPDITNGIVNIVDKISHLASEFNKLSPATKKFIGFLALGTLTIGPFIRGIKSIISLGSGLKTFFSLFKGATTIAAAAEGVGAATTAMGTATATATGATVASSGALGTLGASLGAISAPVAIAIAAIAALGYGGYKLKKYLESDAVPAIDLFADATKTVAYNCKSANGTIIKSYGQTSIKISDATKKAVGAYMELDKQATKSLIQLRTNTNVFSKQSKNKVLKNFLDMSKKSSNINSEMKNSMITDFKNLVSTTGVLTDTNKTNMIKKYRDMVNGCSKLTNKQKQDTISNFTNMLNGINAATQDQKNKFMKIYSQMGNEITQSIDKKKNEQLNSLKDLFSKSNVLSSKEEADILKKTDEAWNKKKGAIDNCQKQIDAIWQNAIQNHRQLSNEELQQIDNYKEQMKTSAIKHLSEQEVESNIILERMKGSNERITAEIASENIKKLNEQRDSAVKIANEECNQRIGEIIKLRDESHIITDEQAELLIKDSIRQRDGLVKSAEETRSQAVEQITSMDSTISKDVNTTTGEVISNSQRMQSTWDNWNPKEHNCVVNFFHNIFTSKKETSDPKKQMTTEEFLKMKEQGYATGTNYATSGIHEVAEHGFEIVIGRQKKLFNGGEKVLNHRKSKQFLETTNDEIPQEKSRPHFDIAKPQLAIGGGGNTSINVDVNNEFNNEADIDKIVEESAKQFAYKLKQSLKNIKK</sequence>
<dbReference type="Proteomes" id="UP000813637">
    <property type="component" value="Unassembled WGS sequence"/>
</dbReference>
<dbReference type="PANTHER" id="PTHR37813:SF1">
    <property type="entry name" value="FELS-2 PROPHAGE PROTEIN"/>
    <property type="match status" value="1"/>
</dbReference>
<evidence type="ECO:0000256" key="1">
    <source>
        <dbReference type="ARBA" id="ARBA00022612"/>
    </source>
</evidence>
<feature type="domain" description="Phage tail tape measure protein" evidence="2">
    <location>
        <begin position="1"/>
        <end position="174"/>
    </location>
</feature>
<dbReference type="NCBIfam" id="TIGR01760">
    <property type="entry name" value="tape_meas_TP901"/>
    <property type="match status" value="1"/>
</dbReference>
<reference evidence="3" key="1">
    <citation type="submission" date="2020-02" db="EMBL/GenBank/DDBJ databases">
        <authorList>
            <person name="Fillo S."/>
            <person name="Giordani F."/>
            <person name="Tonon E."/>
            <person name="Drigo I."/>
            <person name="Anselmo A."/>
            <person name="Fortunato A."/>
            <person name="Bano L."/>
            <person name="Lista F."/>
        </authorList>
    </citation>
    <scope>NUCLEOTIDE SEQUENCE</scope>
    <source>
        <strain evidence="3">IZSVe-TV_9877_3_12</strain>
    </source>
</reference>